<proteinExistence type="predicted"/>
<dbReference type="Gene3D" id="1.10.150.480">
    <property type="match status" value="1"/>
</dbReference>
<accession>A0A1I3Z300</accession>
<dbReference type="InterPro" id="IPR023849">
    <property type="entry name" value="TQXA_dom"/>
</dbReference>
<feature type="transmembrane region" description="Helical" evidence="2">
    <location>
        <begin position="446"/>
        <end position="465"/>
    </location>
</feature>
<feature type="region of interest" description="Disordered" evidence="1">
    <location>
        <begin position="396"/>
        <end position="442"/>
    </location>
</feature>
<evidence type="ECO:0000256" key="1">
    <source>
        <dbReference type="SAM" id="MobiDB-lite"/>
    </source>
</evidence>
<evidence type="ECO:0000313" key="6">
    <source>
        <dbReference type="EMBL" id="SFK38387.1"/>
    </source>
</evidence>
<keyword evidence="2" id="KW-0472">Membrane</keyword>
<organism evidence="6 7">
    <name type="scientific">Streptomyces pini</name>
    <dbReference type="NCBI Taxonomy" id="1520580"/>
    <lineage>
        <taxon>Bacteria</taxon>
        <taxon>Bacillati</taxon>
        <taxon>Actinomycetota</taxon>
        <taxon>Actinomycetes</taxon>
        <taxon>Kitasatosporales</taxon>
        <taxon>Streptomycetaceae</taxon>
        <taxon>Streptomyces</taxon>
    </lineage>
</organism>
<feature type="domain" description="Thioester" evidence="5">
    <location>
        <begin position="87"/>
        <end position="189"/>
    </location>
</feature>
<protein>
    <submittedName>
        <fullName evidence="6">LPXTG-motif cell wall anchor domain-containing protein/TQXA domain-containing protein</fullName>
    </submittedName>
</protein>
<dbReference type="InterPro" id="IPR008475">
    <property type="entry name" value="PLipase_C_C"/>
</dbReference>
<dbReference type="InterPro" id="IPR013552">
    <property type="entry name" value="Thioester_dom"/>
</dbReference>
<keyword evidence="7" id="KW-1185">Reference proteome</keyword>
<dbReference type="NCBIfam" id="NF041528">
    <property type="entry name" value="strep_LAETG"/>
    <property type="match status" value="1"/>
</dbReference>
<dbReference type="NCBIfam" id="TIGR03934">
    <property type="entry name" value="TQXA_dom"/>
    <property type="match status" value="1"/>
</dbReference>
<dbReference type="AlphaFoldDB" id="A0A1I3Z300"/>
<evidence type="ECO:0000256" key="3">
    <source>
        <dbReference type="SAM" id="SignalP"/>
    </source>
</evidence>
<keyword evidence="2" id="KW-1133">Transmembrane helix</keyword>
<keyword evidence="3" id="KW-0732">Signal</keyword>
<name>A0A1I3Z300_9ACTN</name>
<feature type="chain" id="PRO_5011733490" evidence="3">
    <location>
        <begin position="36"/>
        <end position="477"/>
    </location>
</feature>
<dbReference type="Pfam" id="PF05506">
    <property type="entry name" value="PLipase_C_C"/>
    <property type="match status" value="1"/>
</dbReference>
<dbReference type="RefSeq" id="WP_093849171.1">
    <property type="nucleotide sequence ID" value="NZ_FOSG01000005.1"/>
</dbReference>
<gene>
    <name evidence="6" type="ORF">SAMN05192584_105299</name>
</gene>
<dbReference type="Pfam" id="PF08341">
    <property type="entry name" value="TED"/>
    <property type="match status" value="1"/>
</dbReference>
<dbReference type="GO" id="GO:0016042">
    <property type="term" value="P:lipid catabolic process"/>
    <property type="evidence" value="ECO:0007669"/>
    <property type="project" value="InterPro"/>
</dbReference>
<feature type="domain" description="Bacterial phospholipase C C-terminal" evidence="4">
    <location>
        <begin position="322"/>
        <end position="392"/>
    </location>
</feature>
<feature type="signal peptide" evidence="3">
    <location>
        <begin position="1"/>
        <end position="35"/>
    </location>
</feature>
<dbReference type="Proteomes" id="UP000198928">
    <property type="component" value="Unassembled WGS sequence"/>
</dbReference>
<sequence length="477" mass="48133">MISVRGRGPARFAAAAIATGMLAAGAIAGAGTAVADENNQQGGVLATLPKAGVTIGSGVKILNGPNPGNTAAGLFELQVKGGGTLKTYCIDVGRGTVAGAEYREASWDESTLHNNENAGRILWILKNSYPQVNDLTALATKAGAERLTEKTAAAGTQIAIWHFSDNVKVDADDDNADKLAEYLIESAENLAEPKASLTLEPSAVSGKAGEKLGPVTVNTNAQTVNVAPGAEAANAGVTVVDKDGNAVTTAKQGDQLFFDVPKGTEPGTASLTAQANTEVAVGRAFTSVNPKNPSQTQILAGSSSSSVTANATATWANEGPIPAVTAEKNCVKGGVDVTATNKGDEPFSFSLAGKEHEIPAGGSETVTVPVQEDQEYNITITGPNGFEETFTGTLDCETETTTGGGEEESPEPSTEPSPATVGGDTGDTGDTDGNLAETGSSSTTPIIAGVALALVVLGGAAVFFLRKKKPATAGSGD</sequence>
<dbReference type="EMBL" id="FOSG01000005">
    <property type="protein sequence ID" value="SFK38387.1"/>
    <property type="molecule type" value="Genomic_DNA"/>
</dbReference>
<reference evidence="7" key="1">
    <citation type="submission" date="2016-10" db="EMBL/GenBank/DDBJ databases">
        <authorList>
            <person name="Varghese N."/>
            <person name="Submissions S."/>
        </authorList>
    </citation>
    <scope>NUCLEOTIDE SEQUENCE [LARGE SCALE GENOMIC DNA]</scope>
    <source>
        <strain evidence="7">PL19</strain>
    </source>
</reference>
<evidence type="ECO:0000259" key="5">
    <source>
        <dbReference type="Pfam" id="PF08341"/>
    </source>
</evidence>
<keyword evidence="2" id="KW-0812">Transmembrane</keyword>
<feature type="compositionally biased region" description="Low complexity" evidence="1">
    <location>
        <begin position="411"/>
        <end position="422"/>
    </location>
</feature>
<evidence type="ECO:0000313" key="7">
    <source>
        <dbReference type="Proteomes" id="UP000198928"/>
    </source>
</evidence>
<dbReference type="OrthoDB" id="2676146at2"/>
<evidence type="ECO:0000259" key="4">
    <source>
        <dbReference type="Pfam" id="PF05506"/>
    </source>
</evidence>
<dbReference type="NCBIfam" id="TIGR01167">
    <property type="entry name" value="LPXTG_anchor"/>
    <property type="match status" value="1"/>
</dbReference>
<dbReference type="GO" id="GO:0004629">
    <property type="term" value="F:phospholipase C activity"/>
    <property type="evidence" value="ECO:0007669"/>
    <property type="project" value="InterPro"/>
</dbReference>
<evidence type="ECO:0000256" key="2">
    <source>
        <dbReference type="SAM" id="Phobius"/>
    </source>
</evidence>